<evidence type="ECO:0000313" key="3">
    <source>
        <dbReference type="EMBL" id="QFR02817.1"/>
    </source>
</evidence>
<evidence type="ECO:0000256" key="2">
    <source>
        <dbReference type="SAM" id="Coils"/>
    </source>
</evidence>
<reference evidence="3 4" key="1">
    <citation type="submission" date="2019-10" db="EMBL/GenBank/DDBJ databases">
        <title>Streptomyces sp. strain GY16 isolated from leaves of Broussonetia papyrifera.</title>
        <authorList>
            <person name="Mo P."/>
        </authorList>
    </citation>
    <scope>NUCLEOTIDE SEQUENCE [LARGE SCALE GENOMIC DNA]</scope>
    <source>
        <strain evidence="3 4">GY16</strain>
    </source>
</reference>
<keyword evidence="4" id="KW-1185">Reference proteome</keyword>
<dbReference type="Gene3D" id="3.30.479.30">
    <property type="entry name" value="Band 7 domain"/>
    <property type="match status" value="1"/>
</dbReference>
<feature type="coiled-coil region" evidence="2">
    <location>
        <begin position="329"/>
        <end position="390"/>
    </location>
</feature>
<evidence type="ECO:0000256" key="1">
    <source>
        <dbReference type="ARBA" id="ARBA00004308"/>
    </source>
</evidence>
<dbReference type="PANTHER" id="PTHR13806">
    <property type="entry name" value="FLOTILLIN-RELATED"/>
    <property type="match status" value="1"/>
</dbReference>
<accession>A0A5P8KIH6</accession>
<keyword evidence="2" id="KW-0175">Coiled coil</keyword>
<feature type="coiled-coil region" evidence="2">
    <location>
        <begin position="216"/>
        <end position="243"/>
    </location>
</feature>
<dbReference type="InterPro" id="IPR036013">
    <property type="entry name" value="Band_7/SPFH_dom_sf"/>
</dbReference>
<dbReference type="EMBL" id="CP045096">
    <property type="protein sequence ID" value="QFR02817.1"/>
    <property type="molecule type" value="Genomic_DNA"/>
</dbReference>
<dbReference type="GO" id="GO:0005886">
    <property type="term" value="C:plasma membrane"/>
    <property type="evidence" value="ECO:0007669"/>
    <property type="project" value="TreeGrafter"/>
</dbReference>
<dbReference type="GO" id="GO:0012505">
    <property type="term" value="C:endomembrane system"/>
    <property type="evidence" value="ECO:0007669"/>
    <property type="project" value="UniProtKB-SubCell"/>
</dbReference>
<name>A0A5P8KIH6_9ACTN</name>
<dbReference type="PANTHER" id="PTHR13806:SF31">
    <property type="entry name" value="FLOTILLIN-LIKE PROTEIN 1-RELATED"/>
    <property type="match status" value="1"/>
</dbReference>
<dbReference type="CDD" id="cd03399">
    <property type="entry name" value="SPFH_flotillin"/>
    <property type="match status" value="1"/>
</dbReference>
<organism evidence="3 4">
    <name type="scientific">Streptomyces phaeolivaceus</name>
    <dbReference type="NCBI Taxonomy" id="2653200"/>
    <lineage>
        <taxon>Bacteria</taxon>
        <taxon>Bacillati</taxon>
        <taxon>Actinomycetota</taxon>
        <taxon>Actinomycetes</taxon>
        <taxon>Kitasatosporales</taxon>
        <taxon>Streptomycetaceae</taxon>
        <taxon>Streptomyces</taxon>
    </lineage>
</organism>
<gene>
    <name evidence="3" type="ORF">F9278_26105</name>
</gene>
<protein>
    <submittedName>
        <fullName evidence="3">Flotillin family protein</fullName>
    </submittedName>
</protein>
<dbReference type="KEGG" id="sphv:F9278_26105"/>
<evidence type="ECO:0000313" key="4">
    <source>
        <dbReference type="Proteomes" id="UP000327294"/>
    </source>
</evidence>
<dbReference type="InterPro" id="IPR027705">
    <property type="entry name" value="Flotillin_fam"/>
</dbReference>
<sequence length="675" mass="74012">MIVGIGALVAVCLLAVLVVARLFRKVEQGKALIVSKMRKVDVTFTGQVVLPVLHKAEVMDISVKTIEITRAGREGLICRDNIRADIRISFFVKVNKTVEDVIKVAQAVGTARASDRDTLQELFHAKFSEALKTVGKQLDFTDLYTKREELRYRIIEVIGVDLNGYHLEDAAIDYLEQTPLTQLDPANVLDSQGIRKITELTAVEHVRTNEAQRHEEKEITRQNVDAREAILELERRQADAEIKQRREIETVRAREEAETARVMEEERLRSQGAFLRTEEQLGVQRENQAREVAVAAKNRERVIAIETERIEKDRLLEVIARERETELTRIAASKEVEAEKREIAEVIRERVAVDRTVAEQEESIKKLRAVEEAERERETVIIAAEAQAQEKLVKDIKAAEAAEQAATHRAAEELTLAEARLQTADLDARAKLRLAEGVQAESAAEGLAAVQVRDKEAEVIEKAGRAEAEATQARLRAEADGARAKALAEAEGISGKLKAEAAGLTDKAAAMAALDDASRGHEEYRLRLEAEKDIRLAGLDVQRQVAEAQATVLATGLENADINIVGGESVFLDRLVSSIALGKGVDGFVQHSETAQALAKPWLDGTSSFTDDLGRVLGSVSTADVRELTVSALLMKLMKTGGADSAALRQLLDKAGELGLADASLTALNGSVAKV</sequence>
<comment type="subcellular location">
    <subcellularLocation>
        <location evidence="1">Endomembrane system</location>
    </subcellularLocation>
</comment>
<dbReference type="AlphaFoldDB" id="A0A5P8KIH6"/>
<dbReference type="SUPFAM" id="SSF117892">
    <property type="entry name" value="Band 7/SPFH domain"/>
    <property type="match status" value="1"/>
</dbReference>
<dbReference type="Proteomes" id="UP000327294">
    <property type="component" value="Chromosome"/>
</dbReference>
<proteinExistence type="predicted"/>